<comment type="caution">
    <text evidence="1">The sequence shown here is derived from an EMBL/GenBank/DDBJ whole genome shotgun (WGS) entry which is preliminary data.</text>
</comment>
<dbReference type="EMBL" id="JAIWYP010000003">
    <property type="protein sequence ID" value="KAH3853997.1"/>
    <property type="molecule type" value="Genomic_DNA"/>
</dbReference>
<evidence type="ECO:0000313" key="1">
    <source>
        <dbReference type="EMBL" id="KAH3853997.1"/>
    </source>
</evidence>
<reference evidence="1" key="2">
    <citation type="submission" date="2020-11" db="EMBL/GenBank/DDBJ databases">
        <authorList>
            <person name="McCartney M.A."/>
            <person name="Auch B."/>
            <person name="Kono T."/>
            <person name="Mallez S."/>
            <person name="Becker A."/>
            <person name="Gohl D.M."/>
            <person name="Silverstein K.A.T."/>
            <person name="Koren S."/>
            <person name="Bechman K.B."/>
            <person name="Herman A."/>
            <person name="Abrahante J.E."/>
            <person name="Garbe J."/>
        </authorList>
    </citation>
    <scope>NUCLEOTIDE SEQUENCE</scope>
    <source>
        <strain evidence="1">Duluth1</strain>
        <tissue evidence="1">Whole animal</tissue>
    </source>
</reference>
<organism evidence="1 2">
    <name type="scientific">Dreissena polymorpha</name>
    <name type="common">Zebra mussel</name>
    <name type="synonym">Mytilus polymorpha</name>
    <dbReference type="NCBI Taxonomy" id="45954"/>
    <lineage>
        <taxon>Eukaryota</taxon>
        <taxon>Metazoa</taxon>
        <taxon>Spiralia</taxon>
        <taxon>Lophotrochozoa</taxon>
        <taxon>Mollusca</taxon>
        <taxon>Bivalvia</taxon>
        <taxon>Autobranchia</taxon>
        <taxon>Heteroconchia</taxon>
        <taxon>Euheterodonta</taxon>
        <taxon>Imparidentia</taxon>
        <taxon>Neoheterodontei</taxon>
        <taxon>Myida</taxon>
        <taxon>Dreissenoidea</taxon>
        <taxon>Dreissenidae</taxon>
        <taxon>Dreissena</taxon>
    </lineage>
</organism>
<proteinExistence type="predicted"/>
<evidence type="ECO:0000313" key="2">
    <source>
        <dbReference type="Proteomes" id="UP000828390"/>
    </source>
</evidence>
<accession>A0A9D4R4U2</accession>
<reference evidence="1" key="1">
    <citation type="journal article" date="2019" name="bioRxiv">
        <title>The Genome of the Zebra Mussel, Dreissena polymorpha: A Resource for Invasive Species Research.</title>
        <authorList>
            <person name="McCartney M.A."/>
            <person name="Auch B."/>
            <person name="Kono T."/>
            <person name="Mallez S."/>
            <person name="Zhang Y."/>
            <person name="Obille A."/>
            <person name="Becker A."/>
            <person name="Abrahante J.E."/>
            <person name="Garbe J."/>
            <person name="Badalamenti J.P."/>
            <person name="Herman A."/>
            <person name="Mangelson H."/>
            <person name="Liachko I."/>
            <person name="Sullivan S."/>
            <person name="Sone E.D."/>
            <person name="Koren S."/>
            <person name="Silverstein K.A.T."/>
            <person name="Beckman K.B."/>
            <person name="Gohl D.M."/>
        </authorList>
    </citation>
    <scope>NUCLEOTIDE SEQUENCE</scope>
    <source>
        <strain evidence="1">Duluth1</strain>
        <tissue evidence="1">Whole animal</tissue>
    </source>
</reference>
<protein>
    <submittedName>
        <fullName evidence="1">Uncharacterized protein</fullName>
    </submittedName>
</protein>
<keyword evidence="2" id="KW-1185">Reference proteome</keyword>
<dbReference type="Proteomes" id="UP000828390">
    <property type="component" value="Unassembled WGS sequence"/>
</dbReference>
<name>A0A9D4R4U2_DREPO</name>
<sequence>MIAACILPQKRESAERSRSKRIHAWFKQKLFRTLKTQHYVITRLSVKLMDAPQ</sequence>
<dbReference type="AlphaFoldDB" id="A0A9D4R4U2"/>
<gene>
    <name evidence="1" type="ORF">DPMN_096536</name>
</gene>